<feature type="coiled-coil region" evidence="1">
    <location>
        <begin position="38"/>
        <end position="65"/>
    </location>
</feature>
<feature type="region of interest" description="Disordered" evidence="2">
    <location>
        <begin position="597"/>
        <end position="661"/>
    </location>
</feature>
<feature type="compositionally biased region" description="Low complexity" evidence="2">
    <location>
        <begin position="537"/>
        <end position="547"/>
    </location>
</feature>
<evidence type="ECO:0000313" key="3">
    <source>
        <dbReference type="EMBL" id="KAK5092969.1"/>
    </source>
</evidence>
<comment type="caution">
    <text evidence="3">The sequence shown here is derived from an EMBL/GenBank/DDBJ whole genome shotgun (WGS) entry which is preliminary data.</text>
</comment>
<feature type="compositionally biased region" description="Low complexity" evidence="2">
    <location>
        <begin position="721"/>
        <end position="732"/>
    </location>
</feature>
<dbReference type="Proteomes" id="UP001345013">
    <property type="component" value="Unassembled WGS sequence"/>
</dbReference>
<feature type="compositionally biased region" description="Basic and acidic residues" evidence="2">
    <location>
        <begin position="238"/>
        <end position="247"/>
    </location>
</feature>
<proteinExistence type="predicted"/>
<accession>A0ABR0KBI9</accession>
<name>A0ABR0KBI9_9EURO</name>
<feature type="compositionally biased region" description="Basic and acidic residues" evidence="2">
    <location>
        <begin position="462"/>
        <end position="477"/>
    </location>
</feature>
<feature type="region of interest" description="Disordered" evidence="2">
    <location>
        <begin position="183"/>
        <end position="207"/>
    </location>
</feature>
<feature type="compositionally biased region" description="Polar residues" evidence="2">
    <location>
        <begin position="225"/>
        <end position="236"/>
    </location>
</feature>
<feature type="region of interest" description="Disordered" evidence="2">
    <location>
        <begin position="679"/>
        <end position="732"/>
    </location>
</feature>
<protein>
    <submittedName>
        <fullName evidence="3">Uncharacterized protein</fullName>
    </submittedName>
</protein>
<keyword evidence="4" id="KW-1185">Reference proteome</keyword>
<gene>
    <name evidence="3" type="ORF">LTR24_004764</name>
</gene>
<sequence>MLQPRATAQQAIEVLKVHQLRKENVIIFEEIKHLRGEVTSRKNELNDALKQVADLKAQLKKAINSAGDRDKMVEALKTSNESTRTSVEGLRQGLEAVKEDLTRKLGIQQTTAQKTDAVTKALREDIVQLRKHIESTDNKTVDLIESLNQDLDGKAEQQAVSELEDRLDQLVQSLEPTLETHRSVSRVTDTAEELVRQSSDRDLPNTHRYEESMWKPIRSALEAQTPAQQDPSTMARQITEERAEDHPPALTPLHAEANSRRNTISNIHHEIANQDKQPALVARPVTAQQQNVPVQPSKQRDIRIVSTEHRSGPVLFPSPQAQISRPHTNPEAMREALYAILKIGQGGNASLAHYLARFEDFLALVRADEQVAGICLTWFLEGLADDNERCPIEQWLRTSECPLQAVRDCIIILTRCLFSSAHEPQGRLNPIDRSIVDPSATAEKKTISEMPVSGKNMGGAKLDQDGLSHEERSEEAHNPLVGYSHPEESRPSSPTRGKSGLDAAAYATAAVQGSNQTPMERRFRGKSCGRDADPKTATKTGTGQGAKRQSQVEATKQERMAKVVTSVREKPPIQRAATPEIPVATGKIPRMLAELSTFNRSPPPQKVVEDSTKQNWPLVKRRGMVDPPEDSDGECMPSTPPNKTRPLPRTPAPRALESGDGISRVPTLVRLTRARSAILETSDPIRLPPVRSHKSHGKQSMEMYQLRKRRKLRDDTPPDIPILTLTPSDFHE</sequence>
<evidence type="ECO:0000313" key="4">
    <source>
        <dbReference type="Proteomes" id="UP001345013"/>
    </source>
</evidence>
<evidence type="ECO:0000256" key="1">
    <source>
        <dbReference type="SAM" id="Coils"/>
    </source>
</evidence>
<reference evidence="3 4" key="1">
    <citation type="submission" date="2023-08" db="EMBL/GenBank/DDBJ databases">
        <title>Black Yeasts Isolated from many extreme environments.</title>
        <authorList>
            <person name="Coleine C."/>
            <person name="Stajich J.E."/>
            <person name="Selbmann L."/>
        </authorList>
    </citation>
    <scope>NUCLEOTIDE SEQUENCE [LARGE SCALE GENOMIC DNA]</scope>
    <source>
        <strain evidence="3 4">CCFEE 5885</strain>
    </source>
</reference>
<feature type="region of interest" description="Disordered" evidence="2">
    <location>
        <begin position="222"/>
        <end position="253"/>
    </location>
</feature>
<dbReference type="EMBL" id="JAVRRG010000050">
    <property type="protein sequence ID" value="KAK5092969.1"/>
    <property type="molecule type" value="Genomic_DNA"/>
</dbReference>
<feature type="compositionally biased region" description="Basic and acidic residues" evidence="2">
    <location>
        <begin position="555"/>
        <end position="572"/>
    </location>
</feature>
<feature type="compositionally biased region" description="Basic and acidic residues" evidence="2">
    <location>
        <begin position="193"/>
        <end position="207"/>
    </location>
</feature>
<organism evidence="3 4">
    <name type="scientific">Lithohypha guttulata</name>
    <dbReference type="NCBI Taxonomy" id="1690604"/>
    <lineage>
        <taxon>Eukaryota</taxon>
        <taxon>Fungi</taxon>
        <taxon>Dikarya</taxon>
        <taxon>Ascomycota</taxon>
        <taxon>Pezizomycotina</taxon>
        <taxon>Eurotiomycetes</taxon>
        <taxon>Chaetothyriomycetidae</taxon>
        <taxon>Chaetothyriales</taxon>
        <taxon>Trichomeriaceae</taxon>
        <taxon>Lithohypha</taxon>
    </lineage>
</organism>
<keyword evidence="1" id="KW-0175">Coiled coil</keyword>
<feature type="region of interest" description="Disordered" evidence="2">
    <location>
        <begin position="441"/>
        <end position="582"/>
    </location>
</feature>
<feature type="compositionally biased region" description="Low complexity" evidence="2">
    <location>
        <begin position="644"/>
        <end position="656"/>
    </location>
</feature>
<evidence type="ECO:0000256" key="2">
    <source>
        <dbReference type="SAM" id="MobiDB-lite"/>
    </source>
</evidence>